<organism evidence="6 7">
    <name type="scientific">Salinibacterium amurskyense</name>
    <dbReference type="NCBI Taxonomy" id="205941"/>
    <lineage>
        <taxon>Bacteria</taxon>
        <taxon>Bacillati</taxon>
        <taxon>Actinomycetota</taxon>
        <taxon>Actinomycetes</taxon>
        <taxon>Micrococcales</taxon>
        <taxon>Microbacteriaceae</taxon>
        <taxon>Salinibacterium</taxon>
    </lineage>
</organism>
<dbReference type="EMBL" id="PGFH01000001">
    <property type="protein sequence ID" value="PJJ81880.1"/>
    <property type="molecule type" value="Genomic_DNA"/>
</dbReference>
<dbReference type="GO" id="GO:0016491">
    <property type="term" value="F:oxidoreductase activity"/>
    <property type="evidence" value="ECO:0007669"/>
    <property type="project" value="UniProtKB-KW"/>
</dbReference>
<dbReference type="Gene3D" id="3.30.360.10">
    <property type="entry name" value="Dihydrodipicolinate Reductase, domain 2"/>
    <property type="match status" value="1"/>
</dbReference>
<keyword evidence="2" id="KW-0560">Oxidoreductase</keyword>
<evidence type="ECO:0000313" key="6">
    <source>
        <dbReference type="EMBL" id="PJJ81880.1"/>
    </source>
</evidence>
<evidence type="ECO:0000256" key="3">
    <source>
        <dbReference type="ARBA" id="ARBA00023027"/>
    </source>
</evidence>
<dbReference type="Pfam" id="PF01408">
    <property type="entry name" value="GFO_IDH_MocA"/>
    <property type="match status" value="1"/>
</dbReference>
<feature type="domain" description="GFO/IDH/MocA-like oxidoreductase" evidence="5">
    <location>
        <begin position="131"/>
        <end position="249"/>
    </location>
</feature>
<dbReference type="PANTHER" id="PTHR43708">
    <property type="entry name" value="CONSERVED EXPRESSED OXIDOREDUCTASE (EUROFUNG)"/>
    <property type="match status" value="1"/>
</dbReference>
<keyword evidence="7" id="KW-1185">Reference proteome</keyword>
<evidence type="ECO:0000256" key="2">
    <source>
        <dbReference type="ARBA" id="ARBA00023002"/>
    </source>
</evidence>
<evidence type="ECO:0000256" key="1">
    <source>
        <dbReference type="ARBA" id="ARBA00010928"/>
    </source>
</evidence>
<dbReference type="Proteomes" id="UP000231742">
    <property type="component" value="Unassembled WGS sequence"/>
</dbReference>
<dbReference type="Gene3D" id="3.40.50.720">
    <property type="entry name" value="NAD(P)-binding Rossmann-like Domain"/>
    <property type="match status" value="1"/>
</dbReference>
<dbReference type="InterPro" id="IPR036291">
    <property type="entry name" value="NAD(P)-bd_dom_sf"/>
</dbReference>
<keyword evidence="3" id="KW-0520">NAD</keyword>
<dbReference type="PANTHER" id="PTHR43708:SF5">
    <property type="entry name" value="CONSERVED EXPRESSED OXIDOREDUCTASE (EUROFUNG)-RELATED"/>
    <property type="match status" value="1"/>
</dbReference>
<protein>
    <submittedName>
        <fullName evidence="6">Putative dehydrogenase</fullName>
    </submittedName>
</protein>
<dbReference type="GO" id="GO:0000166">
    <property type="term" value="F:nucleotide binding"/>
    <property type="evidence" value="ECO:0007669"/>
    <property type="project" value="InterPro"/>
</dbReference>
<dbReference type="Pfam" id="PF22725">
    <property type="entry name" value="GFO_IDH_MocA_C3"/>
    <property type="match status" value="1"/>
</dbReference>
<dbReference type="RefSeq" id="WP_100388529.1">
    <property type="nucleotide sequence ID" value="NZ_BMZU01000001.1"/>
</dbReference>
<gene>
    <name evidence="6" type="ORF">CLV85_1064</name>
</gene>
<reference evidence="6 7" key="1">
    <citation type="submission" date="2017-11" db="EMBL/GenBank/DDBJ databases">
        <title>Genomic Encyclopedia of Archaeal and Bacterial Type Strains, Phase II (KMG-II): From Individual Species to Whole Genera.</title>
        <authorList>
            <person name="Goeker M."/>
        </authorList>
    </citation>
    <scope>NUCLEOTIDE SEQUENCE [LARGE SCALE GENOMIC DNA]</scope>
    <source>
        <strain evidence="6 7">DSM 16400</strain>
    </source>
</reference>
<evidence type="ECO:0000259" key="5">
    <source>
        <dbReference type="Pfam" id="PF22725"/>
    </source>
</evidence>
<dbReference type="InterPro" id="IPR055170">
    <property type="entry name" value="GFO_IDH_MocA-like_dom"/>
</dbReference>
<dbReference type="InterPro" id="IPR051317">
    <property type="entry name" value="Gfo/Idh/MocA_oxidoreduct"/>
</dbReference>
<sequence length="341" mass="36592">MTVIRTGVIGFGTSGRVFHAPFIEANPDFSLDVIVTADAERAAVATSLYPNARIVSSSEELFAAELDLVIIGSPSGTHVSLAHAALEAGLAVVVDKPFSVTAAEGLGLIRRAEELGLPITVFQNRRWDGDFLTLRSLIDSGELGDVRRFESRFEWWKPTVTKSWKAEATTAEGGGILYDLGAHLIDQAIQLFGGVSDIYAEVATQRSGGAADDDVFVSMLHENGVRSQLWMNGLAGQVGPRFHVLGSQSAYTKWGLDGQEPALIAGALPSDDTYGVEPPDAWGVAGVGDDLSAVPTIRGQYDTYYSLLADALLRGQPLPVDPRDSVEVIRIIEEIHQHHAN</sequence>
<evidence type="ECO:0000259" key="4">
    <source>
        <dbReference type="Pfam" id="PF01408"/>
    </source>
</evidence>
<name>A0A2M9D892_9MICO</name>
<dbReference type="OrthoDB" id="256869at2"/>
<evidence type="ECO:0000313" key="7">
    <source>
        <dbReference type="Proteomes" id="UP000231742"/>
    </source>
</evidence>
<dbReference type="SUPFAM" id="SSF51735">
    <property type="entry name" value="NAD(P)-binding Rossmann-fold domains"/>
    <property type="match status" value="1"/>
</dbReference>
<dbReference type="SUPFAM" id="SSF55347">
    <property type="entry name" value="Glyceraldehyde-3-phosphate dehydrogenase-like, C-terminal domain"/>
    <property type="match status" value="1"/>
</dbReference>
<comment type="caution">
    <text evidence="6">The sequence shown here is derived from an EMBL/GenBank/DDBJ whole genome shotgun (WGS) entry which is preliminary data.</text>
</comment>
<dbReference type="AlphaFoldDB" id="A0A2M9D892"/>
<dbReference type="InterPro" id="IPR000683">
    <property type="entry name" value="Gfo/Idh/MocA-like_OxRdtase_N"/>
</dbReference>
<comment type="similarity">
    <text evidence="1">Belongs to the Gfo/Idh/MocA family.</text>
</comment>
<feature type="domain" description="Gfo/Idh/MocA-like oxidoreductase N-terminal" evidence="4">
    <location>
        <begin position="4"/>
        <end position="121"/>
    </location>
</feature>
<proteinExistence type="inferred from homology"/>
<accession>A0A2M9D892</accession>